<evidence type="ECO:0000313" key="2">
    <source>
        <dbReference type="EMBL" id="MBB4136095.1"/>
    </source>
</evidence>
<comment type="caution">
    <text evidence="2">The sequence shown here is derived from an EMBL/GenBank/DDBJ whole genome shotgun (WGS) entry which is preliminary data.</text>
</comment>
<reference evidence="2 3" key="1">
    <citation type="submission" date="2020-08" db="EMBL/GenBank/DDBJ databases">
        <title>Sequencing the genomes of 1000 actinobacteria strains.</title>
        <authorList>
            <person name="Klenk H.-P."/>
        </authorList>
    </citation>
    <scope>NUCLEOTIDE SEQUENCE [LARGE SCALE GENOMIC DNA]</scope>
    <source>
        <strain evidence="2 3">DSM 45298</strain>
    </source>
</reference>
<dbReference type="RefSeq" id="WP_183371073.1">
    <property type="nucleotide sequence ID" value="NZ_BAABHL010000003.1"/>
</dbReference>
<dbReference type="Gene3D" id="1.20.1260.10">
    <property type="match status" value="1"/>
</dbReference>
<gene>
    <name evidence="2" type="ORF">BKA16_002647</name>
</gene>
<sequence length="144" mass="14951">MTQNDALTTAADAESAAIFTYGLTTAFAANDDRAAVAEYIAAHRTRRDALNAALAAAGVAQEVPAAGYTLPFEVTDDKSAIKALLQAEQTCAVAYRALVEQADDGKVRRLGLDGLTDCARHIAFWRAAAGLSPATVALPGTPQS</sequence>
<name>A0A840ET68_9ACTN</name>
<organism evidence="2 3">
    <name type="scientific">Gordonia humi</name>
    <dbReference type="NCBI Taxonomy" id="686429"/>
    <lineage>
        <taxon>Bacteria</taxon>
        <taxon>Bacillati</taxon>
        <taxon>Actinomycetota</taxon>
        <taxon>Actinomycetes</taxon>
        <taxon>Mycobacteriales</taxon>
        <taxon>Gordoniaceae</taxon>
        <taxon>Gordonia</taxon>
    </lineage>
</organism>
<feature type="domain" description="DUF4439" evidence="1">
    <location>
        <begin position="6"/>
        <end position="142"/>
    </location>
</feature>
<dbReference type="Proteomes" id="UP000551501">
    <property type="component" value="Unassembled WGS sequence"/>
</dbReference>
<dbReference type="InterPro" id="IPR029447">
    <property type="entry name" value="DUF4439"/>
</dbReference>
<evidence type="ECO:0000313" key="3">
    <source>
        <dbReference type="Proteomes" id="UP000551501"/>
    </source>
</evidence>
<keyword evidence="2" id="KW-0808">Transferase</keyword>
<dbReference type="CDD" id="cd00657">
    <property type="entry name" value="Ferritin_like"/>
    <property type="match status" value="1"/>
</dbReference>
<accession>A0A840ET68</accession>
<dbReference type="InterPro" id="IPR012347">
    <property type="entry name" value="Ferritin-like"/>
</dbReference>
<keyword evidence="3" id="KW-1185">Reference proteome</keyword>
<dbReference type="GO" id="GO:0008483">
    <property type="term" value="F:transaminase activity"/>
    <property type="evidence" value="ECO:0007669"/>
    <property type="project" value="UniProtKB-KW"/>
</dbReference>
<protein>
    <submittedName>
        <fullName evidence="2">Aspartate/methionine/tyrosine aminotransferase</fullName>
    </submittedName>
</protein>
<keyword evidence="2" id="KW-0032">Aminotransferase</keyword>
<dbReference type="AlphaFoldDB" id="A0A840ET68"/>
<dbReference type="EMBL" id="JACIFP010000001">
    <property type="protein sequence ID" value="MBB4136095.1"/>
    <property type="molecule type" value="Genomic_DNA"/>
</dbReference>
<dbReference type="InterPro" id="IPR009078">
    <property type="entry name" value="Ferritin-like_SF"/>
</dbReference>
<dbReference type="SUPFAM" id="SSF47240">
    <property type="entry name" value="Ferritin-like"/>
    <property type="match status" value="1"/>
</dbReference>
<dbReference type="Pfam" id="PF14530">
    <property type="entry name" value="DUF4439"/>
    <property type="match status" value="1"/>
</dbReference>
<proteinExistence type="predicted"/>
<evidence type="ECO:0000259" key="1">
    <source>
        <dbReference type="Pfam" id="PF14530"/>
    </source>
</evidence>